<evidence type="ECO:0000313" key="2">
    <source>
        <dbReference type="EMBL" id="MDN2483069.1"/>
    </source>
</evidence>
<sequence>MHKLWALVLSLLSFNALSFDLTLIDKEGNKHTFTKEQLLELEQHQINTELPWIEGSADFSGIYVQDLISQANLTMPEQITFVALNDYKVTVPSEDFTTIKPVFAIYKDGEAMSVRDKGPYWLVYPLSDRPEINEPDTHAKMIWQIKEIHF</sequence>
<evidence type="ECO:0000313" key="3">
    <source>
        <dbReference type="Proteomes" id="UP001169719"/>
    </source>
</evidence>
<organism evidence="2 3">
    <name type="scientific">Vibrio agarivorans</name>
    <dbReference type="NCBI Taxonomy" id="153622"/>
    <lineage>
        <taxon>Bacteria</taxon>
        <taxon>Pseudomonadati</taxon>
        <taxon>Pseudomonadota</taxon>
        <taxon>Gammaproteobacteria</taxon>
        <taxon>Vibrionales</taxon>
        <taxon>Vibrionaceae</taxon>
        <taxon>Vibrio</taxon>
    </lineage>
</organism>
<dbReference type="Proteomes" id="UP001169719">
    <property type="component" value="Unassembled WGS sequence"/>
</dbReference>
<evidence type="ECO:0000256" key="1">
    <source>
        <dbReference type="SAM" id="SignalP"/>
    </source>
</evidence>
<dbReference type="RefSeq" id="WP_289963124.1">
    <property type="nucleotide sequence ID" value="NZ_JAUEOZ010000002.1"/>
</dbReference>
<dbReference type="InterPro" id="IPR036374">
    <property type="entry name" value="OxRdtase_Mopterin-bd_sf"/>
</dbReference>
<reference evidence="2" key="1">
    <citation type="submission" date="2024-05" db="EMBL/GenBank/DDBJ databases">
        <title>Genome Sequences of Four Agar- Degrading Marine Bacteria.</title>
        <authorList>
            <person name="Phillips E.K."/>
            <person name="Shaffer J.C."/>
            <person name="Henson M.W."/>
            <person name="Temperton B."/>
            <person name="Thrash C.J."/>
            <person name="Martin M.O."/>
        </authorList>
    </citation>
    <scope>NUCLEOTIDE SEQUENCE</scope>
    <source>
        <strain evidence="2">EKP203</strain>
    </source>
</reference>
<comment type="caution">
    <text evidence="2">The sequence shown here is derived from an EMBL/GenBank/DDBJ whole genome shotgun (WGS) entry which is preliminary data.</text>
</comment>
<keyword evidence="3" id="KW-1185">Reference proteome</keyword>
<keyword evidence="1" id="KW-0732">Signal</keyword>
<accession>A0ABT7Y4U6</accession>
<name>A0ABT7Y4U6_9VIBR</name>
<protein>
    <recommendedName>
        <fullName evidence="4">Oxidoreductase</fullName>
    </recommendedName>
</protein>
<proteinExistence type="predicted"/>
<gene>
    <name evidence="2" type="ORF">QWJ08_17130</name>
</gene>
<feature type="chain" id="PRO_5045211223" description="Oxidoreductase" evidence="1">
    <location>
        <begin position="19"/>
        <end position="150"/>
    </location>
</feature>
<evidence type="ECO:0008006" key="4">
    <source>
        <dbReference type="Google" id="ProtNLM"/>
    </source>
</evidence>
<dbReference type="SUPFAM" id="SSF56524">
    <property type="entry name" value="Oxidoreductase molybdopterin-binding domain"/>
    <property type="match status" value="1"/>
</dbReference>
<feature type="signal peptide" evidence="1">
    <location>
        <begin position="1"/>
        <end position="18"/>
    </location>
</feature>
<dbReference type="EMBL" id="JAUEOZ010000002">
    <property type="protein sequence ID" value="MDN2483069.1"/>
    <property type="molecule type" value="Genomic_DNA"/>
</dbReference>